<dbReference type="PANTHER" id="PTHR35011:SF4">
    <property type="entry name" value="SLL1102 PROTEIN"/>
    <property type="match status" value="1"/>
</dbReference>
<keyword evidence="5 9" id="KW-0812">Transmembrane</keyword>
<dbReference type="PANTHER" id="PTHR35011">
    <property type="entry name" value="2,3-DIKETO-L-GULONATE TRAP TRANSPORTER SMALL PERMEASE PROTEIN YIAM"/>
    <property type="match status" value="1"/>
</dbReference>
<evidence type="ECO:0000256" key="5">
    <source>
        <dbReference type="ARBA" id="ARBA00022692"/>
    </source>
</evidence>
<feature type="domain" description="Tripartite ATP-independent periplasmic transporters DctQ component" evidence="10">
    <location>
        <begin position="36"/>
        <end position="163"/>
    </location>
</feature>
<evidence type="ECO:0000313" key="11">
    <source>
        <dbReference type="EMBL" id="GGB54824.1"/>
    </source>
</evidence>
<evidence type="ECO:0000256" key="4">
    <source>
        <dbReference type="ARBA" id="ARBA00022519"/>
    </source>
</evidence>
<keyword evidence="2 9" id="KW-0813">Transport</keyword>
<reference evidence="12" key="1">
    <citation type="journal article" date="2019" name="Int. J. Syst. Evol. Microbiol.">
        <title>The Global Catalogue of Microorganisms (GCM) 10K type strain sequencing project: providing services to taxonomists for standard genome sequencing and annotation.</title>
        <authorList>
            <consortium name="The Broad Institute Genomics Platform"/>
            <consortium name="The Broad Institute Genome Sequencing Center for Infectious Disease"/>
            <person name="Wu L."/>
            <person name="Ma J."/>
        </authorList>
    </citation>
    <scope>NUCLEOTIDE SEQUENCE [LARGE SCALE GENOMIC DNA]</scope>
    <source>
        <strain evidence="12">CGMCC 1.10188</strain>
    </source>
</reference>
<comment type="caution">
    <text evidence="11">The sequence shown here is derived from an EMBL/GenBank/DDBJ whole genome shotgun (WGS) entry which is preliminary data.</text>
</comment>
<gene>
    <name evidence="11" type="ORF">GCM10011505_39790</name>
</gene>
<keyword evidence="3" id="KW-1003">Cell membrane</keyword>
<dbReference type="EMBL" id="BMDZ01000059">
    <property type="protein sequence ID" value="GGB54824.1"/>
    <property type="molecule type" value="Genomic_DNA"/>
</dbReference>
<sequence>MANARIPAVIRVIDASNRLIGRISAWMTLAAVFVSAGNAISRKAFSLSSNGMLELQWYLFATVVMLAAAWTLQRNEHVRIDILSSRFPLRLRHWIDVTCHIVMLLPFTVVMVWLSYPYFARSFAQNEVSLNAGGLLIWPMRAVVLAGFVALALQAIATIIRKIAEGPISEDAP</sequence>
<evidence type="ECO:0000259" key="10">
    <source>
        <dbReference type="Pfam" id="PF04290"/>
    </source>
</evidence>
<proteinExistence type="inferred from homology"/>
<name>A0ABQ1IXH4_9PROT</name>
<evidence type="ECO:0000256" key="3">
    <source>
        <dbReference type="ARBA" id="ARBA00022475"/>
    </source>
</evidence>
<dbReference type="RefSeq" id="WP_372401693.1">
    <property type="nucleotide sequence ID" value="NZ_CP121007.1"/>
</dbReference>
<dbReference type="Proteomes" id="UP000603352">
    <property type="component" value="Unassembled WGS sequence"/>
</dbReference>
<evidence type="ECO:0000313" key="12">
    <source>
        <dbReference type="Proteomes" id="UP000603352"/>
    </source>
</evidence>
<feature type="transmembrane region" description="Helical" evidence="9">
    <location>
        <begin position="20"/>
        <end position="40"/>
    </location>
</feature>
<evidence type="ECO:0000256" key="9">
    <source>
        <dbReference type="RuleBase" id="RU369079"/>
    </source>
</evidence>
<dbReference type="InterPro" id="IPR055348">
    <property type="entry name" value="DctQ"/>
</dbReference>
<evidence type="ECO:0000256" key="8">
    <source>
        <dbReference type="ARBA" id="ARBA00038436"/>
    </source>
</evidence>
<feature type="transmembrane region" description="Helical" evidence="9">
    <location>
        <begin position="93"/>
        <end position="116"/>
    </location>
</feature>
<keyword evidence="6 9" id="KW-1133">Transmembrane helix</keyword>
<feature type="transmembrane region" description="Helical" evidence="9">
    <location>
        <begin position="55"/>
        <end position="72"/>
    </location>
</feature>
<comment type="subunit">
    <text evidence="9">The complex comprises the extracytoplasmic solute receptor protein and the two transmembrane proteins.</text>
</comment>
<evidence type="ECO:0000256" key="1">
    <source>
        <dbReference type="ARBA" id="ARBA00004429"/>
    </source>
</evidence>
<evidence type="ECO:0000256" key="7">
    <source>
        <dbReference type="ARBA" id="ARBA00023136"/>
    </source>
</evidence>
<keyword evidence="12" id="KW-1185">Reference proteome</keyword>
<comment type="subcellular location">
    <subcellularLocation>
        <location evidence="1 9">Cell inner membrane</location>
        <topology evidence="1 9">Multi-pass membrane protein</topology>
    </subcellularLocation>
</comment>
<organism evidence="11 12">
    <name type="scientific">Tistrella bauzanensis</name>
    <dbReference type="NCBI Taxonomy" id="657419"/>
    <lineage>
        <taxon>Bacteria</taxon>
        <taxon>Pseudomonadati</taxon>
        <taxon>Pseudomonadota</taxon>
        <taxon>Alphaproteobacteria</taxon>
        <taxon>Geminicoccales</taxon>
        <taxon>Geminicoccaceae</taxon>
        <taxon>Tistrella</taxon>
    </lineage>
</organism>
<comment type="function">
    <text evidence="9">Part of the tripartite ATP-independent periplasmic (TRAP) transport system.</text>
</comment>
<dbReference type="Pfam" id="PF04290">
    <property type="entry name" value="DctQ"/>
    <property type="match status" value="1"/>
</dbReference>
<evidence type="ECO:0000256" key="6">
    <source>
        <dbReference type="ARBA" id="ARBA00022989"/>
    </source>
</evidence>
<comment type="similarity">
    <text evidence="8 9">Belongs to the TRAP transporter small permease family.</text>
</comment>
<dbReference type="InterPro" id="IPR007387">
    <property type="entry name" value="TRAP_DctQ"/>
</dbReference>
<keyword evidence="7 9" id="KW-0472">Membrane</keyword>
<keyword evidence="4 9" id="KW-0997">Cell inner membrane</keyword>
<protein>
    <recommendedName>
        <fullName evidence="9">TRAP transporter small permease protein</fullName>
    </recommendedName>
</protein>
<accession>A0ABQ1IXH4</accession>
<feature type="transmembrane region" description="Helical" evidence="9">
    <location>
        <begin position="136"/>
        <end position="160"/>
    </location>
</feature>
<evidence type="ECO:0000256" key="2">
    <source>
        <dbReference type="ARBA" id="ARBA00022448"/>
    </source>
</evidence>